<reference evidence="9 10" key="1">
    <citation type="submission" date="2019-12" db="EMBL/GenBank/DDBJ databases">
        <title>Nitratireductor arenosus sp. nov., Isolated from sea sand, Jeju island, South Korea.</title>
        <authorList>
            <person name="Kim W."/>
        </authorList>
    </citation>
    <scope>NUCLEOTIDE SEQUENCE [LARGE SCALE GENOMIC DNA]</scope>
    <source>
        <strain evidence="9 10">CAU 1489</strain>
    </source>
</reference>
<dbReference type="InterPro" id="IPR002847">
    <property type="entry name" value="F420-0_gamma-glut_ligase-dom"/>
</dbReference>
<dbReference type="SUPFAM" id="SSF144010">
    <property type="entry name" value="CofE-like"/>
    <property type="match status" value="1"/>
</dbReference>
<dbReference type="Proteomes" id="UP000463224">
    <property type="component" value="Unassembled WGS sequence"/>
</dbReference>
<comment type="caution">
    <text evidence="9">The sequence shown here is derived from an EMBL/GenBank/DDBJ whole genome shotgun (WGS) entry which is preliminary data.</text>
</comment>
<keyword evidence="1 9" id="KW-0436">Ligase</keyword>
<evidence type="ECO:0000256" key="1">
    <source>
        <dbReference type="ARBA" id="ARBA00022598"/>
    </source>
</evidence>
<evidence type="ECO:0000256" key="2">
    <source>
        <dbReference type="ARBA" id="ARBA00022723"/>
    </source>
</evidence>
<keyword evidence="2" id="KW-0479">Metal-binding</keyword>
<dbReference type="PANTHER" id="PTHR47917">
    <property type="match status" value="1"/>
</dbReference>
<proteinExistence type="predicted"/>
<dbReference type="GO" id="GO:0052618">
    <property type="term" value="F:coenzyme F420-0:L-glutamate ligase activity"/>
    <property type="evidence" value="ECO:0007669"/>
    <property type="project" value="UniProtKB-EC"/>
</dbReference>
<dbReference type="PANTHER" id="PTHR47917:SF1">
    <property type="entry name" value="COENZYME F420:L-GLUTAMATE LIGASE"/>
    <property type="match status" value="1"/>
</dbReference>
<dbReference type="Pfam" id="PF01996">
    <property type="entry name" value="F420_ligase"/>
    <property type="match status" value="1"/>
</dbReference>
<evidence type="ECO:0000313" key="10">
    <source>
        <dbReference type="Proteomes" id="UP000463224"/>
    </source>
</evidence>
<evidence type="ECO:0000259" key="8">
    <source>
        <dbReference type="Pfam" id="PF01996"/>
    </source>
</evidence>
<dbReference type="Gene3D" id="3.90.1660.10">
    <property type="entry name" value="CofE-like domain"/>
    <property type="match status" value="1"/>
</dbReference>
<evidence type="ECO:0000256" key="7">
    <source>
        <dbReference type="ARBA" id="ARBA00023211"/>
    </source>
</evidence>
<dbReference type="RefSeq" id="WP_156711189.1">
    <property type="nucleotide sequence ID" value="NZ_WPHG01000001.1"/>
</dbReference>
<dbReference type="EC" id="6.3.2.31" evidence="9"/>
<gene>
    <name evidence="9" type="primary">cofE</name>
    <name evidence="9" type="ORF">GN330_03040</name>
</gene>
<keyword evidence="10" id="KW-1185">Reference proteome</keyword>
<dbReference type="EMBL" id="WPHG01000001">
    <property type="protein sequence ID" value="MVA96225.1"/>
    <property type="molecule type" value="Genomic_DNA"/>
</dbReference>
<evidence type="ECO:0000256" key="5">
    <source>
        <dbReference type="ARBA" id="ARBA00022958"/>
    </source>
</evidence>
<keyword evidence="4" id="KW-0460">Magnesium</keyword>
<organism evidence="9 10">
    <name type="scientific">Nitratireductor arenosus</name>
    <dbReference type="NCBI Taxonomy" id="2682096"/>
    <lineage>
        <taxon>Bacteria</taxon>
        <taxon>Pseudomonadati</taxon>
        <taxon>Pseudomonadota</taxon>
        <taxon>Alphaproteobacteria</taxon>
        <taxon>Hyphomicrobiales</taxon>
        <taxon>Phyllobacteriaceae</taxon>
        <taxon>Nitratireductor</taxon>
    </lineage>
</organism>
<protein>
    <submittedName>
        <fullName evidence="9">Coenzyme F420-0:L-glutamate ligase</fullName>
        <ecNumber evidence="9">6.3.2.31</ecNumber>
    </submittedName>
</protein>
<dbReference type="GO" id="GO:0046872">
    <property type="term" value="F:metal ion binding"/>
    <property type="evidence" value="ECO:0007669"/>
    <property type="project" value="UniProtKB-KW"/>
</dbReference>
<keyword evidence="5" id="KW-0630">Potassium</keyword>
<name>A0A844QAG8_9HYPH</name>
<sequence>MKPITLLPLLGLPDIQPGDDLAGIFRGAAHERGIAWEDGDVLVIAQKIVSKAEDRFVSLEEIEPSVRAIELAAACGKDSRLVELVLRESTDVLRVVPGVLIVRHRLGHVMANAGIDQSNVGRGQTDVLLLPSDPDRSAATLRAALRAGTGADIAVVIADSFGRPWRMGTCGVAIGASGLTALSRQSGSNDRYGRVLQHTEVAVADEFAAAGSLLMGQAAEGVPAALVKGAQRFCGEGDTSQIIRPLEQDLFR</sequence>
<dbReference type="GO" id="GO:0005525">
    <property type="term" value="F:GTP binding"/>
    <property type="evidence" value="ECO:0007669"/>
    <property type="project" value="UniProtKB-KW"/>
</dbReference>
<keyword evidence="3" id="KW-0547">Nucleotide-binding</keyword>
<feature type="domain" description="Coenzyme F420:L-glutamate ligase-like" evidence="8">
    <location>
        <begin position="12"/>
        <end position="229"/>
    </location>
</feature>
<dbReference type="NCBIfam" id="TIGR01916">
    <property type="entry name" value="F420_cofE"/>
    <property type="match status" value="1"/>
</dbReference>
<dbReference type="Gene3D" id="3.30.1330.100">
    <property type="entry name" value="CofE-like"/>
    <property type="match status" value="1"/>
</dbReference>
<evidence type="ECO:0000256" key="6">
    <source>
        <dbReference type="ARBA" id="ARBA00023134"/>
    </source>
</evidence>
<evidence type="ECO:0000256" key="4">
    <source>
        <dbReference type="ARBA" id="ARBA00022842"/>
    </source>
</evidence>
<keyword evidence="6" id="KW-0342">GTP-binding</keyword>
<evidence type="ECO:0000256" key="3">
    <source>
        <dbReference type="ARBA" id="ARBA00022741"/>
    </source>
</evidence>
<accession>A0A844QAG8</accession>
<evidence type="ECO:0000313" key="9">
    <source>
        <dbReference type="EMBL" id="MVA96225.1"/>
    </source>
</evidence>
<keyword evidence="7" id="KW-0464">Manganese</keyword>
<dbReference type="AlphaFoldDB" id="A0A844QAG8"/>
<dbReference type="InterPro" id="IPR008225">
    <property type="entry name" value="F420-0_g-glutamyl_ligase"/>
</dbReference>